<organism evidence="1 2">
    <name type="scientific">Pleurotus ostreatus (strain PC15)</name>
    <name type="common">Oyster mushroom</name>
    <dbReference type="NCBI Taxonomy" id="1137138"/>
    <lineage>
        <taxon>Eukaryota</taxon>
        <taxon>Fungi</taxon>
        <taxon>Dikarya</taxon>
        <taxon>Basidiomycota</taxon>
        <taxon>Agaricomycotina</taxon>
        <taxon>Agaricomycetes</taxon>
        <taxon>Agaricomycetidae</taxon>
        <taxon>Agaricales</taxon>
        <taxon>Pleurotineae</taxon>
        <taxon>Pleurotaceae</taxon>
        <taxon>Pleurotus</taxon>
    </lineage>
</organism>
<dbReference type="EMBL" id="KL198014">
    <property type="protein sequence ID" value="KDQ22278.1"/>
    <property type="molecule type" value="Genomic_DNA"/>
</dbReference>
<dbReference type="InParanoid" id="A0A067N2P3"/>
<evidence type="ECO:0000313" key="2">
    <source>
        <dbReference type="Proteomes" id="UP000027073"/>
    </source>
</evidence>
<accession>A0A067N2P3</accession>
<dbReference type="Proteomes" id="UP000027073">
    <property type="component" value="Unassembled WGS sequence"/>
</dbReference>
<sequence>MFHDRKAVVSWESLAYIDTQLILFQRVCQLRLEKSTEQANEPKGILVRPGDDSDMANLPRKKVRFSSPKVAHCHSAEKQESPKLASPLGRSPLGSPYNKYPFYPFDISFPIQSSAKIVAEYRAKKAAQATRERITQEAQGL</sequence>
<dbReference type="HOGENOM" id="CLU_1826080_0_0_1"/>
<evidence type="ECO:0000313" key="1">
    <source>
        <dbReference type="EMBL" id="KDQ22278.1"/>
    </source>
</evidence>
<dbReference type="AlphaFoldDB" id="A0A067N2P3"/>
<dbReference type="VEuPathDB" id="FungiDB:PLEOSDRAFT_1109395"/>
<name>A0A067N2P3_PLEO1</name>
<reference evidence="2" key="1">
    <citation type="journal article" date="2014" name="Proc. Natl. Acad. Sci. U.S.A.">
        <title>Extensive sampling of basidiomycete genomes demonstrates inadequacy of the white-rot/brown-rot paradigm for wood decay fungi.</title>
        <authorList>
            <person name="Riley R."/>
            <person name="Salamov A.A."/>
            <person name="Brown D.W."/>
            <person name="Nagy L.G."/>
            <person name="Floudas D."/>
            <person name="Held B.W."/>
            <person name="Levasseur A."/>
            <person name="Lombard V."/>
            <person name="Morin E."/>
            <person name="Otillar R."/>
            <person name="Lindquist E.A."/>
            <person name="Sun H."/>
            <person name="LaButti K.M."/>
            <person name="Schmutz J."/>
            <person name="Jabbour D."/>
            <person name="Luo H."/>
            <person name="Baker S.E."/>
            <person name="Pisabarro A.G."/>
            <person name="Walton J.D."/>
            <person name="Blanchette R.A."/>
            <person name="Henrissat B."/>
            <person name="Martin F."/>
            <person name="Cullen D."/>
            <person name="Hibbett D.S."/>
            <person name="Grigoriev I.V."/>
        </authorList>
    </citation>
    <scope>NUCLEOTIDE SEQUENCE [LARGE SCALE GENOMIC DNA]</scope>
    <source>
        <strain evidence="2">PC15</strain>
    </source>
</reference>
<proteinExistence type="predicted"/>
<protein>
    <submittedName>
        <fullName evidence="1">Uncharacterized protein</fullName>
    </submittedName>
</protein>
<gene>
    <name evidence="1" type="ORF">PLEOSDRAFT_1109395</name>
</gene>